<dbReference type="OrthoDB" id="5296002at2"/>
<protein>
    <submittedName>
        <fullName evidence="1">Uncharacterized protein</fullName>
    </submittedName>
</protein>
<dbReference type="InterPro" id="IPR043129">
    <property type="entry name" value="ATPase_NBD"/>
</dbReference>
<gene>
    <name evidence="1" type="ORF">CWI69_08025</name>
</gene>
<evidence type="ECO:0000313" key="2">
    <source>
        <dbReference type="Proteomes" id="UP000287198"/>
    </source>
</evidence>
<dbReference type="AlphaFoldDB" id="A0A432XW89"/>
<sequence>MFNFLRARKSNQLIVTFAVRKGAVHLVVLEPNAEASPSLVVSDERAIKEDDFATGIRQLAHEYSRYCRHHPRVSLVLGSGLYQSVTLDRPNLPEEEIATSLRYNLRDLVEFEPEDCIADYYELPVQLPGQNKIHAIAASKKQLESVLQAIHEVSDNVCAIIAEEQAVTEMFAALTDPAVVVYQQSQQPALLQVYREGVLQVNRSVRALEKMSELSIEEVRMGGLQPLSVEIQRSADYFERQLRQRPVTDIVLAMAISKHDDVLAKLHEDLGLTASWASYPEWAQELGAGDYSDFAALGGALITDKLAETSK</sequence>
<proteinExistence type="predicted"/>
<organism evidence="1 2">
    <name type="scientific">Pseudidiomarina halophila</name>
    <dbReference type="NCBI Taxonomy" id="1449799"/>
    <lineage>
        <taxon>Bacteria</taxon>
        <taxon>Pseudomonadati</taxon>
        <taxon>Pseudomonadota</taxon>
        <taxon>Gammaproteobacteria</taxon>
        <taxon>Alteromonadales</taxon>
        <taxon>Idiomarinaceae</taxon>
        <taxon>Pseudidiomarina</taxon>
    </lineage>
</organism>
<dbReference type="EMBL" id="PIPW01000002">
    <property type="protein sequence ID" value="RUO52967.1"/>
    <property type="molecule type" value="Genomic_DNA"/>
</dbReference>
<keyword evidence="2" id="KW-1185">Reference proteome</keyword>
<evidence type="ECO:0000313" key="1">
    <source>
        <dbReference type="EMBL" id="RUO52967.1"/>
    </source>
</evidence>
<accession>A0A432XW89</accession>
<name>A0A432XW89_9GAMM</name>
<dbReference type="SUPFAM" id="SSF53067">
    <property type="entry name" value="Actin-like ATPase domain"/>
    <property type="match status" value="1"/>
</dbReference>
<dbReference type="Proteomes" id="UP000287198">
    <property type="component" value="Unassembled WGS sequence"/>
</dbReference>
<comment type="caution">
    <text evidence="1">The sequence shown here is derived from an EMBL/GenBank/DDBJ whole genome shotgun (WGS) entry which is preliminary data.</text>
</comment>
<reference evidence="2" key="1">
    <citation type="journal article" date="2018" name="Front. Microbiol.">
        <title>Genome-Based Analysis Reveals the Taxonomy and Diversity of the Family Idiomarinaceae.</title>
        <authorList>
            <person name="Liu Y."/>
            <person name="Lai Q."/>
            <person name="Shao Z."/>
        </authorList>
    </citation>
    <scope>NUCLEOTIDE SEQUENCE [LARGE SCALE GENOMIC DNA]</scope>
    <source>
        <strain evidence="2">BH195</strain>
    </source>
</reference>
<dbReference type="RefSeq" id="WP_126763584.1">
    <property type="nucleotide sequence ID" value="NZ_JBHLTZ010000012.1"/>
</dbReference>